<proteinExistence type="inferred from homology"/>
<sequence length="629" mass="70902">MRPDETAVNTDARHRREDHRSQEEGRRRGSAACIKQRRRRQGASRKGDDGGLHHGCTAVTPLSVAGGGMEAARHLGWCRAGRRLAEQNGPGAEHGRAESGRHGSSAHGVTQLQEELKKAKDQLSTSESSKKQAQLEADEAKKQFTVAEAKFEESQCQLLEFSTAEDIRLQELRKISQERDKVWQSELEALQKQHLVDSSALGSAMNEIQRLKQQLDTVKESETVHLMNFQKAQTELDALKDDMETNLFTGERLRFQISEKEKAEEEAKLVVSVTRKQFEIANSTIEALRSDARNLQSSFDTATSMLEESRVRISALEEMLMEHQAFREEDVEVEKRKPPQNVESTSFEHELEQLKAALEAAETKLQEEQIQTTMQIQSVYEMAEHVMVDAGIRELELESTLHKTKEELLELRTRFLSMEMEFLPSILQSNEELKGEIEKANASQYGFEMKLMKATTNVTELKANLLDKETELQSIMEENEELKSEINKRLGEHQRSYAAALADTERARGGEKEALMLLDAINGEVAKSSNMAAKVLEQLEATQTEKSEMVVELSRLRVQSDQWRKAAEAAAAILTPGIVERTGSMDSEYKLLSGKLMSSPLSDGVYDESPKKNNGNVLRKFGLWKKGQK</sequence>
<comment type="similarity">
    <text evidence="1">Belongs to the ICR family.</text>
</comment>
<feature type="compositionally biased region" description="Basic and acidic residues" evidence="4">
    <location>
        <begin position="1"/>
        <end position="27"/>
    </location>
</feature>
<keyword evidence="2 3" id="KW-0175">Coiled coil</keyword>
<feature type="coiled-coil region" evidence="3">
    <location>
        <begin position="451"/>
        <end position="492"/>
    </location>
</feature>
<keyword evidence="6" id="KW-1185">Reference proteome</keyword>
<evidence type="ECO:0000313" key="6">
    <source>
        <dbReference type="Proteomes" id="UP001418222"/>
    </source>
</evidence>
<dbReference type="PANTHER" id="PTHR34224:SF4">
    <property type="entry name" value="INTERACTOR OF CONSTITUTIVE ACTIVE ROPS 2, CHLOROPLASTIC"/>
    <property type="match status" value="1"/>
</dbReference>
<reference evidence="5 6" key="1">
    <citation type="journal article" date="2022" name="Nat. Plants">
        <title>Genomes of leafy and leafless Platanthera orchids illuminate the evolution of mycoheterotrophy.</title>
        <authorList>
            <person name="Li M.H."/>
            <person name="Liu K.W."/>
            <person name="Li Z."/>
            <person name="Lu H.C."/>
            <person name="Ye Q.L."/>
            <person name="Zhang D."/>
            <person name="Wang J.Y."/>
            <person name="Li Y.F."/>
            <person name="Zhong Z.M."/>
            <person name="Liu X."/>
            <person name="Yu X."/>
            <person name="Liu D.K."/>
            <person name="Tu X.D."/>
            <person name="Liu B."/>
            <person name="Hao Y."/>
            <person name="Liao X.Y."/>
            <person name="Jiang Y.T."/>
            <person name="Sun W.H."/>
            <person name="Chen J."/>
            <person name="Chen Y.Q."/>
            <person name="Ai Y."/>
            <person name="Zhai J.W."/>
            <person name="Wu S.S."/>
            <person name="Zhou Z."/>
            <person name="Hsiao Y.Y."/>
            <person name="Wu W.L."/>
            <person name="Chen Y.Y."/>
            <person name="Lin Y.F."/>
            <person name="Hsu J.L."/>
            <person name="Li C.Y."/>
            <person name="Wang Z.W."/>
            <person name="Zhao X."/>
            <person name="Zhong W.Y."/>
            <person name="Ma X.K."/>
            <person name="Ma L."/>
            <person name="Huang J."/>
            <person name="Chen G.Z."/>
            <person name="Huang M.Z."/>
            <person name="Huang L."/>
            <person name="Peng D.H."/>
            <person name="Luo Y.B."/>
            <person name="Zou S.Q."/>
            <person name="Chen S.P."/>
            <person name="Lan S."/>
            <person name="Tsai W.C."/>
            <person name="Van de Peer Y."/>
            <person name="Liu Z.J."/>
        </authorList>
    </citation>
    <scope>NUCLEOTIDE SEQUENCE [LARGE SCALE GENOMIC DNA]</scope>
    <source>
        <strain evidence="5">Lor287</strain>
    </source>
</reference>
<evidence type="ECO:0000256" key="4">
    <source>
        <dbReference type="SAM" id="MobiDB-lite"/>
    </source>
</evidence>
<protein>
    <submittedName>
        <fullName evidence="5">Uncharacterized protein</fullName>
    </submittedName>
</protein>
<evidence type="ECO:0000256" key="2">
    <source>
        <dbReference type="ARBA" id="ARBA00023054"/>
    </source>
</evidence>
<dbReference type="PANTHER" id="PTHR34224">
    <property type="entry name" value="INTERACTOR OF CONSTITUTIVE ACTIVE ROPS 2, CHLOROPLASTIC-RELATED"/>
    <property type="match status" value="1"/>
</dbReference>
<name>A0AAP0BPM3_9ASPA</name>
<feature type="region of interest" description="Disordered" evidence="4">
    <location>
        <begin position="1"/>
        <end position="55"/>
    </location>
</feature>
<evidence type="ECO:0000256" key="1">
    <source>
        <dbReference type="ARBA" id="ARBA00009778"/>
    </source>
</evidence>
<dbReference type="AlphaFoldDB" id="A0AAP0BPM3"/>
<dbReference type="Proteomes" id="UP001418222">
    <property type="component" value="Unassembled WGS sequence"/>
</dbReference>
<organism evidence="5 6">
    <name type="scientific">Platanthera zijinensis</name>
    <dbReference type="NCBI Taxonomy" id="2320716"/>
    <lineage>
        <taxon>Eukaryota</taxon>
        <taxon>Viridiplantae</taxon>
        <taxon>Streptophyta</taxon>
        <taxon>Embryophyta</taxon>
        <taxon>Tracheophyta</taxon>
        <taxon>Spermatophyta</taxon>
        <taxon>Magnoliopsida</taxon>
        <taxon>Liliopsida</taxon>
        <taxon>Asparagales</taxon>
        <taxon>Orchidaceae</taxon>
        <taxon>Orchidoideae</taxon>
        <taxon>Orchideae</taxon>
        <taxon>Orchidinae</taxon>
        <taxon>Platanthera</taxon>
    </lineage>
</organism>
<evidence type="ECO:0000256" key="3">
    <source>
        <dbReference type="SAM" id="Coils"/>
    </source>
</evidence>
<gene>
    <name evidence="5" type="ORF">KSP39_PZI007253</name>
</gene>
<feature type="coiled-coil region" evidence="3">
    <location>
        <begin position="344"/>
        <end position="371"/>
    </location>
</feature>
<dbReference type="EMBL" id="JBBWWQ010000005">
    <property type="protein sequence ID" value="KAK8946874.1"/>
    <property type="molecule type" value="Genomic_DNA"/>
</dbReference>
<accession>A0AAP0BPM3</accession>
<feature type="region of interest" description="Disordered" evidence="4">
    <location>
        <begin position="86"/>
        <end position="134"/>
    </location>
</feature>
<evidence type="ECO:0000313" key="5">
    <source>
        <dbReference type="EMBL" id="KAK8946874.1"/>
    </source>
</evidence>
<comment type="caution">
    <text evidence="5">The sequence shown here is derived from an EMBL/GenBank/DDBJ whole genome shotgun (WGS) entry which is preliminary data.</text>
</comment>
<dbReference type="InterPro" id="IPR029688">
    <property type="entry name" value="ICR"/>
</dbReference>